<evidence type="ECO:0000259" key="3">
    <source>
        <dbReference type="SMART" id="SM00835"/>
    </source>
</evidence>
<gene>
    <name evidence="4" type="ORF">OSB04_027310</name>
</gene>
<evidence type="ECO:0000256" key="1">
    <source>
        <dbReference type="SAM" id="MobiDB-lite"/>
    </source>
</evidence>
<proteinExistence type="predicted"/>
<dbReference type="PANTHER" id="PTHR31189:SF50">
    <property type="entry name" value="RMLC-LIKE JELLY ROLL FOLD PROTEIN-RELATED"/>
    <property type="match status" value="1"/>
</dbReference>
<reference evidence="4" key="1">
    <citation type="submission" date="2023-03" db="EMBL/GenBank/DDBJ databases">
        <title>Chromosome-scale reference genome and RAD-based genetic map of yellow starthistle (Centaurea solstitialis) reveal putative structural variation and QTLs associated with invader traits.</title>
        <authorList>
            <person name="Reatini B."/>
            <person name="Cang F.A."/>
            <person name="Jiang Q."/>
            <person name="Mckibben M.T.W."/>
            <person name="Barker M.S."/>
            <person name="Rieseberg L.H."/>
            <person name="Dlugosch K.M."/>
        </authorList>
    </citation>
    <scope>NUCLEOTIDE SEQUENCE</scope>
    <source>
        <strain evidence="4">CAN-66</strain>
        <tissue evidence="4">Leaf</tissue>
    </source>
</reference>
<dbReference type="InterPro" id="IPR006045">
    <property type="entry name" value="Cupin_1"/>
</dbReference>
<organism evidence="4 5">
    <name type="scientific">Centaurea solstitialis</name>
    <name type="common">yellow star-thistle</name>
    <dbReference type="NCBI Taxonomy" id="347529"/>
    <lineage>
        <taxon>Eukaryota</taxon>
        <taxon>Viridiplantae</taxon>
        <taxon>Streptophyta</taxon>
        <taxon>Embryophyta</taxon>
        <taxon>Tracheophyta</taxon>
        <taxon>Spermatophyta</taxon>
        <taxon>Magnoliopsida</taxon>
        <taxon>eudicotyledons</taxon>
        <taxon>Gunneridae</taxon>
        <taxon>Pentapetalae</taxon>
        <taxon>asterids</taxon>
        <taxon>campanulids</taxon>
        <taxon>Asterales</taxon>
        <taxon>Asteraceae</taxon>
        <taxon>Carduoideae</taxon>
        <taxon>Cardueae</taxon>
        <taxon>Centaureinae</taxon>
        <taxon>Centaurea</taxon>
    </lineage>
</organism>
<feature type="transmembrane region" description="Helical" evidence="2">
    <location>
        <begin position="7"/>
        <end position="27"/>
    </location>
</feature>
<keyword evidence="5" id="KW-1185">Reference proteome</keyword>
<dbReference type="CDD" id="cd02245">
    <property type="entry name" value="cupin_7S_vicilin-like_C"/>
    <property type="match status" value="1"/>
</dbReference>
<dbReference type="CDD" id="cd02244">
    <property type="entry name" value="cupin_7S_vicilin-like_N"/>
    <property type="match status" value="1"/>
</dbReference>
<feature type="compositionally biased region" description="Basic and acidic residues" evidence="1">
    <location>
        <begin position="471"/>
        <end position="542"/>
    </location>
</feature>
<comment type="caution">
    <text evidence="4">The sequence shown here is derived from an EMBL/GenBank/DDBJ whole genome shotgun (WGS) entry which is preliminary data.</text>
</comment>
<dbReference type="InterPro" id="IPR011051">
    <property type="entry name" value="RmlC_Cupin_sf"/>
</dbReference>
<dbReference type="InterPro" id="IPR014710">
    <property type="entry name" value="RmlC-like_jellyroll"/>
</dbReference>
<protein>
    <recommendedName>
        <fullName evidence="3">Cupin type-1 domain-containing protein</fullName>
    </recommendedName>
</protein>
<dbReference type="AlphaFoldDB" id="A0AA38SF12"/>
<feature type="domain" description="Cupin type-1" evidence="3">
    <location>
        <begin position="277"/>
        <end position="431"/>
    </location>
</feature>
<dbReference type="SMART" id="SM00835">
    <property type="entry name" value="Cupin_1"/>
    <property type="match status" value="1"/>
</dbReference>
<dbReference type="Proteomes" id="UP001172457">
    <property type="component" value="Chromosome 7"/>
</dbReference>
<dbReference type="InterPro" id="IPR050253">
    <property type="entry name" value="Seed_Storage-Functional"/>
</dbReference>
<evidence type="ECO:0000256" key="2">
    <source>
        <dbReference type="SAM" id="Phobius"/>
    </source>
</evidence>
<dbReference type="PANTHER" id="PTHR31189">
    <property type="entry name" value="OS03G0336100 PROTEIN-RELATED"/>
    <property type="match status" value="1"/>
</dbReference>
<dbReference type="Gene3D" id="2.60.120.10">
    <property type="entry name" value="Jelly Rolls"/>
    <property type="match status" value="2"/>
</dbReference>
<keyword evidence="2" id="KW-1133">Transmembrane helix</keyword>
<accession>A0AA38SF12</accession>
<feature type="region of interest" description="Disordered" evidence="1">
    <location>
        <begin position="471"/>
        <end position="554"/>
    </location>
</feature>
<keyword evidence="2" id="KW-0472">Membrane</keyword>
<evidence type="ECO:0000313" key="4">
    <source>
        <dbReference type="EMBL" id="KAJ9540804.1"/>
    </source>
</evidence>
<evidence type="ECO:0000313" key="5">
    <source>
        <dbReference type="Proteomes" id="UP001172457"/>
    </source>
</evidence>
<sequence>MRLNCPFTLCVVLSAYFLVPFIIFLYVPHAIAITTPSDGGGGGGGDFIIPVSDGPTVKKSERWPLVWSEFGEISAVRIKDGRNGCYYLHFITLEPRALFLPVYLKSEMVFYVNSGNGTLSWIDVEKYDDKLQQVKLQMGDIYRLTPGTVFYLQNDAKDNSNHHFPFLPPQKLQIYAIFSDSTNELLHEQFDGAYVGVQDLVLGFDNKVLQETLSVPEEVIEELRRGERQPLIVEGQPKANSSLWEFNTRVIRTLLHTKNANDIDNLGFKNDKKEKAYNIYKADHDVENCYGWCVTVTDKQLDVLKDSRFGVIMVNLTKGVMMGPHWNPNTAEVGIVVHGQGMIQVVCPSLEKETYCKNSKFKVEEGDVFLVPKHNPMTQISFNDDSFVFMGFTSNLRNNHPQYLAGKSSIFEMLDKWVLTKSFGVSNMTIDRIMWAQRKSIILECTSCAEAMEQETPGGGWWEGNAFRKEEKGWEGEGEASGKEKMGREGEGEREASRKEEKGRKGSKASRKEEKGQEGEASRKKEKGRKGEMARKEKEEMRRGRHAATLVEPI</sequence>
<dbReference type="SUPFAM" id="SSF51182">
    <property type="entry name" value="RmlC-like cupins"/>
    <property type="match status" value="1"/>
</dbReference>
<dbReference type="EMBL" id="JARYMX010000007">
    <property type="protein sequence ID" value="KAJ9540804.1"/>
    <property type="molecule type" value="Genomic_DNA"/>
</dbReference>
<dbReference type="Pfam" id="PF00190">
    <property type="entry name" value="Cupin_1"/>
    <property type="match status" value="1"/>
</dbReference>
<keyword evidence="2" id="KW-0812">Transmembrane</keyword>
<name>A0AA38SF12_9ASTR</name>